<dbReference type="Gene3D" id="3.40.50.1820">
    <property type="entry name" value="alpha/beta hydrolase"/>
    <property type="match status" value="1"/>
</dbReference>
<dbReference type="SUPFAM" id="SSF53474">
    <property type="entry name" value="alpha/beta-Hydrolases"/>
    <property type="match status" value="1"/>
</dbReference>
<gene>
    <name evidence="2" type="ORF">MERR_LOCUS43861</name>
</gene>
<dbReference type="OrthoDB" id="6431331at2759"/>
<sequence length="331" mass="37588">MASMKLVLLFRRYLSIVLTLFQRLFSRLFDFPILVQIADSFLSLYFLAFCDLRPVTVDLDDGETTVHFWISGHRRISRPNLVMLHGYGGNSKWQFVYQVSDLSKSFNLFIPDLVFFGKSYSKNSDRSVEIQARSIVGGLRKLGCVEGGGTSVYSISYGGFVACKMVEMWPEMVEKLVIVSSGVGFTQQQKTAEMKKHGGDCSKMLVPKTPMDLRMLVKISMNTGLAFVDWVPDFILSQFIEVMYEKNRQELIELAKNLLEREEESELPVISQKTLIVWGDKDKVFPLEHGYRLQRHLQSSRLEIIKGSGHAVNIEGATTLNNLITSFVLSV</sequence>
<comment type="caution">
    <text evidence="2">The sequence shown here is derived from an EMBL/GenBank/DDBJ whole genome shotgun (WGS) entry which is preliminary data.</text>
</comment>
<feature type="domain" description="AB hydrolase-1" evidence="1">
    <location>
        <begin position="81"/>
        <end position="314"/>
    </location>
</feature>
<dbReference type="InterPro" id="IPR052370">
    <property type="entry name" value="Meta-cleavage_hydrolase"/>
</dbReference>
<dbReference type="PANTHER" id="PTHR43139">
    <property type="entry name" value="SI:DKEY-122A22.2"/>
    <property type="match status" value="1"/>
</dbReference>
<organism evidence="2 3">
    <name type="scientific">Microthlaspi erraticum</name>
    <dbReference type="NCBI Taxonomy" id="1685480"/>
    <lineage>
        <taxon>Eukaryota</taxon>
        <taxon>Viridiplantae</taxon>
        <taxon>Streptophyta</taxon>
        <taxon>Embryophyta</taxon>
        <taxon>Tracheophyta</taxon>
        <taxon>Spermatophyta</taxon>
        <taxon>Magnoliopsida</taxon>
        <taxon>eudicotyledons</taxon>
        <taxon>Gunneridae</taxon>
        <taxon>Pentapetalae</taxon>
        <taxon>rosids</taxon>
        <taxon>malvids</taxon>
        <taxon>Brassicales</taxon>
        <taxon>Brassicaceae</taxon>
        <taxon>Coluteocarpeae</taxon>
        <taxon>Microthlaspi</taxon>
    </lineage>
</organism>
<evidence type="ECO:0000313" key="3">
    <source>
        <dbReference type="Proteomes" id="UP000467841"/>
    </source>
</evidence>
<protein>
    <recommendedName>
        <fullName evidence="1">AB hydrolase-1 domain-containing protein</fullName>
    </recommendedName>
</protein>
<evidence type="ECO:0000313" key="2">
    <source>
        <dbReference type="EMBL" id="CAA7056625.1"/>
    </source>
</evidence>
<dbReference type="PRINTS" id="PR00111">
    <property type="entry name" value="ABHYDROLASE"/>
</dbReference>
<dbReference type="Pfam" id="PF12697">
    <property type="entry name" value="Abhydrolase_6"/>
    <property type="match status" value="1"/>
</dbReference>
<dbReference type="EMBL" id="CACVBM020001651">
    <property type="protein sequence ID" value="CAA7056625.1"/>
    <property type="molecule type" value="Genomic_DNA"/>
</dbReference>
<evidence type="ECO:0000259" key="1">
    <source>
        <dbReference type="Pfam" id="PF12697"/>
    </source>
</evidence>
<dbReference type="InterPro" id="IPR029058">
    <property type="entry name" value="AB_hydrolase_fold"/>
</dbReference>
<reference evidence="2" key="1">
    <citation type="submission" date="2020-01" db="EMBL/GenBank/DDBJ databases">
        <authorList>
            <person name="Mishra B."/>
        </authorList>
    </citation>
    <scope>NUCLEOTIDE SEQUENCE [LARGE SCALE GENOMIC DNA]</scope>
</reference>
<name>A0A6D2L5W8_9BRAS</name>
<dbReference type="PANTHER" id="PTHR43139:SF37">
    <property type="entry name" value="ALPHA_BETA-HYDROLASES SUPERFAMILY PROTEIN"/>
    <property type="match status" value="1"/>
</dbReference>
<proteinExistence type="predicted"/>
<dbReference type="Proteomes" id="UP000467841">
    <property type="component" value="Unassembled WGS sequence"/>
</dbReference>
<dbReference type="AlphaFoldDB" id="A0A6D2L5W8"/>
<keyword evidence="3" id="KW-1185">Reference proteome</keyword>
<accession>A0A6D2L5W8</accession>
<dbReference type="InterPro" id="IPR000073">
    <property type="entry name" value="AB_hydrolase_1"/>
</dbReference>